<dbReference type="GO" id="GO:0002949">
    <property type="term" value="P:tRNA threonylcarbamoyladenosine modification"/>
    <property type="evidence" value="ECO:0007669"/>
    <property type="project" value="TreeGrafter"/>
</dbReference>
<dbReference type="NCBIfam" id="NF011465">
    <property type="entry name" value="PRK14886.1-1"/>
    <property type="match status" value="1"/>
</dbReference>
<evidence type="ECO:0000256" key="1">
    <source>
        <dbReference type="ARBA" id="ARBA00004123"/>
    </source>
</evidence>
<accession>A0A7M5VBU4</accession>
<reference evidence="6" key="1">
    <citation type="submission" date="2021-01" db="UniProtKB">
        <authorList>
            <consortium name="EnsemblMetazoa"/>
        </authorList>
    </citation>
    <scope>IDENTIFICATION</scope>
</reference>
<dbReference type="Proteomes" id="UP000594262">
    <property type="component" value="Unplaced"/>
</dbReference>
<evidence type="ECO:0000256" key="2">
    <source>
        <dbReference type="ARBA" id="ARBA00005546"/>
    </source>
</evidence>
<dbReference type="Gene3D" id="3.30.2380.10">
    <property type="entry name" value="CGI121/TPRKB"/>
    <property type="match status" value="1"/>
</dbReference>
<dbReference type="InterPro" id="IPR036504">
    <property type="entry name" value="CGI121/TPRKB_sf"/>
</dbReference>
<evidence type="ECO:0000256" key="3">
    <source>
        <dbReference type="ARBA" id="ARBA00022694"/>
    </source>
</evidence>
<keyword evidence="4 5" id="KW-0539">Nucleus</keyword>
<dbReference type="GO" id="GO:0000408">
    <property type="term" value="C:EKC/KEOPS complex"/>
    <property type="evidence" value="ECO:0007669"/>
    <property type="project" value="TreeGrafter"/>
</dbReference>
<dbReference type="GO" id="GO:0005634">
    <property type="term" value="C:nucleus"/>
    <property type="evidence" value="ECO:0007669"/>
    <property type="project" value="UniProtKB-SubCell"/>
</dbReference>
<organism evidence="6 7">
    <name type="scientific">Clytia hemisphaerica</name>
    <dbReference type="NCBI Taxonomy" id="252671"/>
    <lineage>
        <taxon>Eukaryota</taxon>
        <taxon>Metazoa</taxon>
        <taxon>Cnidaria</taxon>
        <taxon>Hydrozoa</taxon>
        <taxon>Hydroidolina</taxon>
        <taxon>Leptothecata</taxon>
        <taxon>Obeliida</taxon>
        <taxon>Clytiidae</taxon>
        <taxon>Clytia</taxon>
    </lineage>
</organism>
<dbReference type="RefSeq" id="XP_066917352.1">
    <property type="nucleotide sequence ID" value="XM_067061251.1"/>
</dbReference>
<protein>
    <submittedName>
        <fullName evidence="6">Uncharacterized protein</fullName>
    </submittedName>
</protein>
<dbReference type="InterPro" id="IPR013926">
    <property type="entry name" value="CGI121/TPRKB"/>
</dbReference>
<dbReference type="PANTHER" id="PTHR15840">
    <property type="entry name" value="CGI-121 FAMILY MEMBER"/>
    <property type="match status" value="1"/>
</dbReference>
<evidence type="ECO:0000313" key="6">
    <source>
        <dbReference type="EnsemblMetazoa" id="CLYHEMP008002.1"/>
    </source>
</evidence>
<dbReference type="GeneID" id="136804644"/>
<dbReference type="PANTHER" id="PTHR15840:SF10">
    <property type="entry name" value="EKC_KEOPS COMPLEX SUBUNIT TPRKB"/>
    <property type="match status" value="1"/>
</dbReference>
<comment type="subcellular location">
    <subcellularLocation>
        <location evidence="1">Nucleus</location>
    </subcellularLocation>
</comment>
<keyword evidence="7" id="KW-1185">Reference proteome</keyword>
<evidence type="ECO:0000313" key="7">
    <source>
        <dbReference type="Proteomes" id="UP000594262"/>
    </source>
</evidence>
<evidence type="ECO:0000256" key="4">
    <source>
        <dbReference type="ARBA" id="ARBA00023242"/>
    </source>
</evidence>
<dbReference type="GO" id="GO:0005829">
    <property type="term" value="C:cytosol"/>
    <property type="evidence" value="ECO:0007669"/>
    <property type="project" value="TreeGrafter"/>
</dbReference>
<dbReference type="EnsemblMetazoa" id="CLYHEMT008002.1">
    <property type="protein sequence ID" value="CLYHEMP008002.1"/>
    <property type="gene ID" value="CLYHEMG008002"/>
</dbReference>
<dbReference type="AlphaFoldDB" id="A0A7M5VBU4"/>
<comment type="similarity">
    <text evidence="2 5">Belongs to the CGI121/TPRKB family.</text>
</comment>
<keyword evidence="3" id="KW-0819">tRNA processing</keyword>
<proteinExistence type="inferred from homology"/>
<dbReference type="OrthoDB" id="329139at2759"/>
<dbReference type="SUPFAM" id="SSF143870">
    <property type="entry name" value="PF0523-like"/>
    <property type="match status" value="1"/>
</dbReference>
<dbReference type="Pfam" id="PF08617">
    <property type="entry name" value="CGI-121"/>
    <property type="match status" value="1"/>
</dbReference>
<sequence>MGLTETFKLDLYPDYSATFGLFDDVTNISSLRQKVMKKEIDCALINVDYVTGVFPVLLACNKAIYAKTNKSMKTRSLHTEVLYNLSPSNSITDSLKTFGAIDSQNAVLCLCLRKVEEGETGAQAIFNMVEGAPKALACLESLVNEEKCKNVYKITDDESNVGTLEDSIVMRISTKDVL</sequence>
<name>A0A7M5VBU4_9CNID</name>
<evidence type="ECO:0000256" key="5">
    <source>
        <dbReference type="RuleBase" id="RU004398"/>
    </source>
</evidence>